<dbReference type="InterPro" id="IPR025827">
    <property type="entry name" value="Zn_ribbon_recom_dom"/>
</dbReference>
<keyword evidence="3" id="KW-0175">Coiled coil</keyword>
<gene>
    <name evidence="7" type="ORF">HLB35_14055</name>
</gene>
<dbReference type="Gene3D" id="3.40.50.1390">
    <property type="entry name" value="Resolvase, N-terminal catalytic domain"/>
    <property type="match status" value="1"/>
</dbReference>
<dbReference type="Pfam" id="PF13408">
    <property type="entry name" value="Zn_ribbon_recom"/>
    <property type="match status" value="1"/>
</dbReference>
<dbReference type="PANTHER" id="PTHR30461">
    <property type="entry name" value="DNA-INVERTASE FROM LAMBDOID PROPHAGE"/>
    <property type="match status" value="1"/>
</dbReference>
<dbReference type="Gene3D" id="3.90.1750.20">
    <property type="entry name" value="Putative Large Serine Recombinase, Chain B, Domain 2"/>
    <property type="match status" value="1"/>
</dbReference>
<dbReference type="InterPro" id="IPR036162">
    <property type="entry name" value="Resolvase-like_N_sf"/>
</dbReference>
<name>A0A7Y3TZ04_9GAMM</name>
<accession>A0A7Y3TZ04</accession>
<dbReference type="EMBL" id="JABFHI010000006">
    <property type="protein sequence ID" value="NOG32598.1"/>
    <property type="molecule type" value="Genomic_DNA"/>
</dbReference>
<dbReference type="GO" id="GO:0000150">
    <property type="term" value="F:DNA strand exchange activity"/>
    <property type="evidence" value="ECO:0007669"/>
    <property type="project" value="InterPro"/>
</dbReference>
<dbReference type="Pfam" id="PF07508">
    <property type="entry name" value="Recombinase"/>
    <property type="match status" value="1"/>
</dbReference>
<evidence type="ECO:0000259" key="6">
    <source>
        <dbReference type="PROSITE" id="PS51737"/>
    </source>
</evidence>
<evidence type="ECO:0000313" key="8">
    <source>
        <dbReference type="Proteomes" id="UP000588806"/>
    </source>
</evidence>
<feature type="domain" description="Resolvase/invertase-type recombinase catalytic" evidence="5">
    <location>
        <begin position="9"/>
        <end position="169"/>
    </location>
</feature>
<evidence type="ECO:0000313" key="7">
    <source>
        <dbReference type="EMBL" id="NOG32598.1"/>
    </source>
</evidence>
<dbReference type="AlphaFoldDB" id="A0A7Y3TZ04"/>
<protein>
    <submittedName>
        <fullName evidence="7">Recombinase family protein</fullName>
    </submittedName>
</protein>
<evidence type="ECO:0000259" key="5">
    <source>
        <dbReference type="PROSITE" id="PS51736"/>
    </source>
</evidence>
<comment type="caution">
    <text evidence="7">The sequence shown here is derived from an EMBL/GenBank/DDBJ whole genome shotgun (WGS) entry which is preliminary data.</text>
</comment>
<feature type="region of interest" description="Disordered" evidence="4">
    <location>
        <begin position="1"/>
        <end position="29"/>
    </location>
</feature>
<dbReference type="Pfam" id="PF00239">
    <property type="entry name" value="Resolvase"/>
    <property type="match status" value="1"/>
</dbReference>
<organism evidence="7 8">
    <name type="scientific">Vreelandella azerica</name>
    <dbReference type="NCBI Taxonomy" id="2732867"/>
    <lineage>
        <taxon>Bacteria</taxon>
        <taxon>Pseudomonadati</taxon>
        <taxon>Pseudomonadota</taxon>
        <taxon>Gammaproteobacteria</taxon>
        <taxon>Oceanospirillales</taxon>
        <taxon>Halomonadaceae</taxon>
        <taxon>Vreelandella</taxon>
    </lineage>
</organism>
<proteinExistence type="predicted"/>
<reference evidence="7 8" key="1">
    <citation type="submission" date="2020-05" db="EMBL/GenBank/DDBJ databases">
        <authorList>
            <person name="Ruan W."/>
            <person name="Jeon C.O."/>
            <person name="Chun B.H."/>
        </authorList>
    </citation>
    <scope>NUCLEOTIDE SEQUENCE [LARGE SCALE GENOMIC DNA]</scope>
    <source>
        <strain evidence="7 8">TBZ9</strain>
    </source>
</reference>
<feature type="coiled-coil region" evidence="3">
    <location>
        <begin position="388"/>
        <end position="448"/>
    </location>
</feature>
<keyword evidence="1" id="KW-0238">DNA-binding</keyword>
<sequence>MENQQQRPKAYSYLRFSTPEQMRGDSNRRQSHLAQEYAERHGLELDEHSFEDFGISAYQGRNQETGSLRLFMRAVEDGAIPSGSYLLVESLDRISRQSARKASSLLGDICDMGITVVTLFDGKAYDANSLDSDPVAFIMAILIFQRAHEESATKAYRLRSVWQEKRKKIASGEPVRLTSRGPQWLRPAGDGVSFEIIPERGEVVRRIYKMALDGVGKKSISETLNTEGVQVFGRGQYWHTSYINKILNNPATYGTLTPFTSRPERKTDREACDPIEGYYPAVIDKETYEDFQALQSSKAPRRGRHSKSQVENVLGGLSVCPLCASTMARVTKNKAKGWVYLVCQRAKQGAGCKYNAVRYDRVEPMIYSKINRLIDACPSGDDSLDAQIEDAKLELKLKEKSIDRMLEVIEQGEMPPNAKGIPFLQDRLAKRRSELDELKASIADLYQQRSMLGTELARHRAESLRTVVLNTPEDKTLINTKMRECFSRVVVDFESTKLVFHWKQGGWTSLRYKASK</sequence>
<dbReference type="PROSITE" id="PS51737">
    <property type="entry name" value="RECOMBINASE_DNA_BIND"/>
    <property type="match status" value="1"/>
</dbReference>
<evidence type="ECO:0000256" key="2">
    <source>
        <dbReference type="ARBA" id="ARBA00023172"/>
    </source>
</evidence>
<dbReference type="InterPro" id="IPR011109">
    <property type="entry name" value="DNA_bind_recombinase_dom"/>
</dbReference>
<reference evidence="7 8" key="2">
    <citation type="submission" date="2020-06" db="EMBL/GenBank/DDBJ databases">
        <title>Halomonas songnenensis sp. nov., a moderately halophilic bacterium isolated from saline and alkaline soils.</title>
        <authorList>
            <person name="Jiang J."/>
            <person name="Pan Y."/>
        </authorList>
    </citation>
    <scope>NUCLEOTIDE SEQUENCE [LARGE SCALE GENOMIC DNA]</scope>
    <source>
        <strain evidence="7 8">TBZ9</strain>
    </source>
</reference>
<evidence type="ECO:0000256" key="3">
    <source>
        <dbReference type="SAM" id="Coils"/>
    </source>
</evidence>
<dbReference type="Proteomes" id="UP000588806">
    <property type="component" value="Unassembled WGS sequence"/>
</dbReference>
<feature type="domain" description="Recombinase" evidence="6">
    <location>
        <begin position="182"/>
        <end position="303"/>
    </location>
</feature>
<dbReference type="InterPro" id="IPR050639">
    <property type="entry name" value="SSR_resolvase"/>
</dbReference>
<evidence type="ECO:0000256" key="1">
    <source>
        <dbReference type="ARBA" id="ARBA00023125"/>
    </source>
</evidence>
<dbReference type="InterPro" id="IPR038109">
    <property type="entry name" value="DNA_bind_recomb_sf"/>
</dbReference>
<evidence type="ECO:0000256" key="4">
    <source>
        <dbReference type="SAM" id="MobiDB-lite"/>
    </source>
</evidence>
<dbReference type="InterPro" id="IPR006119">
    <property type="entry name" value="Resolv_N"/>
</dbReference>
<dbReference type="SUPFAM" id="SSF53041">
    <property type="entry name" value="Resolvase-like"/>
    <property type="match status" value="1"/>
</dbReference>
<dbReference type="CDD" id="cd00338">
    <property type="entry name" value="Ser_Recombinase"/>
    <property type="match status" value="1"/>
</dbReference>
<dbReference type="GO" id="GO:0003677">
    <property type="term" value="F:DNA binding"/>
    <property type="evidence" value="ECO:0007669"/>
    <property type="project" value="UniProtKB-KW"/>
</dbReference>
<dbReference type="SMART" id="SM00857">
    <property type="entry name" value="Resolvase"/>
    <property type="match status" value="1"/>
</dbReference>
<dbReference type="PANTHER" id="PTHR30461:SF2">
    <property type="entry name" value="SERINE RECOMBINASE PINE-RELATED"/>
    <property type="match status" value="1"/>
</dbReference>
<dbReference type="PROSITE" id="PS51736">
    <property type="entry name" value="RECOMBINASES_3"/>
    <property type="match status" value="1"/>
</dbReference>
<keyword evidence="8" id="KW-1185">Reference proteome</keyword>
<dbReference type="RefSeq" id="WP_171703056.1">
    <property type="nucleotide sequence ID" value="NZ_JABFHI010000006.1"/>
</dbReference>
<keyword evidence="2" id="KW-0233">DNA recombination</keyword>